<dbReference type="InterPro" id="IPR025662">
    <property type="entry name" value="Sigma_54_int_dom_ATP-bd_1"/>
</dbReference>
<dbReference type="Gene3D" id="1.10.8.60">
    <property type="match status" value="1"/>
</dbReference>
<dbReference type="PANTHER" id="PTHR32071:SF81">
    <property type="entry name" value="PROPIONATE CATABOLISM OPERON REGULATORY PROTEIN"/>
    <property type="match status" value="1"/>
</dbReference>
<keyword evidence="5" id="KW-0597">Phosphoprotein</keyword>
<dbReference type="Pfam" id="PF25601">
    <property type="entry name" value="AAA_lid_14"/>
    <property type="match status" value="1"/>
</dbReference>
<evidence type="ECO:0000259" key="7">
    <source>
        <dbReference type="PROSITE" id="PS50110"/>
    </source>
</evidence>
<evidence type="ECO:0000256" key="3">
    <source>
        <dbReference type="ARBA" id="ARBA00023015"/>
    </source>
</evidence>
<dbReference type="AlphaFoldDB" id="A0A3E1EVX6"/>
<evidence type="ECO:0000256" key="2">
    <source>
        <dbReference type="ARBA" id="ARBA00022840"/>
    </source>
</evidence>
<dbReference type="InterPro" id="IPR001789">
    <property type="entry name" value="Sig_transdc_resp-reg_receiver"/>
</dbReference>
<dbReference type="PROSITE" id="PS00675">
    <property type="entry name" value="SIGMA54_INTERACT_1"/>
    <property type="match status" value="1"/>
</dbReference>
<dbReference type="PROSITE" id="PS00688">
    <property type="entry name" value="SIGMA54_INTERACT_3"/>
    <property type="match status" value="1"/>
</dbReference>
<dbReference type="SUPFAM" id="SSF52172">
    <property type="entry name" value="CheY-like"/>
    <property type="match status" value="1"/>
</dbReference>
<dbReference type="SMART" id="SM00448">
    <property type="entry name" value="REC"/>
    <property type="match status" value="1"/>
</dbReference>
<evidence type="ECO:0000256" key="1">
    <source>
        <dbReference type="ARBA" id="ARBA00022741"/>
    </source>
</evidence>
<feature type="modified residue" description="4-aspartylphosphate" evidence="5">
    <location>
        <position position="52"/>
    </location>
</feature>
<dbReference type="InterPro" id="IPR009057">
    <property type="entry name" value="Homeodomain-like_sf"/>
</dbReference>
<dbReference type="InterPro" id="IPR003593">
    <property type="entry name" value="AAA+_ATPase"/>
</dbReference>
<dbReference type="PRINTS" id="PR01590">
    <property type="entry name" value="HTHFIS"/>
</dbReference>
<feature type="domain" description="Response regulatory" evidence="7">
    <location>
        <begin position="3"/>
        <end position="117"/>
    </location>
</feature>
<dbReference type="Gene3D" id="3.40.50.2300">
    <property type="match status" value="1"/>
</dbReference>
<comment type="caution">
    <text evidence="8">The sequence shown here is derived from an EMBL/GenBank/DDBJ whole genome shotgun (WGS) entry which is preliminary data.</text>
</comment>
<proteinExistence type="predicted"/>
<keyword evidence="3" id="KW-0805">Transcription regulation</keyword>
<dbReference type="RefSeq" id="WP_116881405.1">
    <property type="nucleotide sequence ID" value="NZ_QURB01000007.1"/>
</dbReference>
<keyword evidence="9" id="KW-1185">Reference proteome</keyword>
<evidence type="ECO:0000256" key="4">
    <source>
        <dbReference type="ARBA" id="ARBA00023163"/>
    </source>
</evidence>
<dbReference type="EMBL" id="QURB01000007">
    <property type="protein sequence ID" value="RFC53709.1"/>
    <property type="molecule type" value="Genomic_DNA"/>
</dbReference>
<name>A0A3E1EVX6_9FLAO</name>
<dbReference type="InterPro" id="IPR011006">
    <property type="entry name" value="CheY-like_superfamily"/>
</dbReference>
<keyword evidence="2" id="KW-0067">ATP-binding</keyword>
<dbReference type="InterPro" id="IPR058031">
    <property type="entry name" value="AAA_lid_NorR"/>
</dbReference>
<dbReference type="PANTHER" id="PTHR32071">
    <property type="entry name" value="TRANSCRIPTIONAL REGULATORY PROTEIN"/>
    <property type="match status" value="1"/>
</dbReference>
<sequence length="459" mass="51650">MKTILVVDDDLTFLKILERYLIKKGYEVVCKSNVVDAISLIREKSFDLLLLDYKLSDGTGLDIISETKSHKQAPSFIIMTRFDDVRLAVKSMKDGAFDYITKPINQEELLAVIEHVFEKQNAGAKTSKNKEEEVRNANASKITLNEGQDFLIGKNQLSKNVTEQIGLVAPTEMSVIIEGESGTGKEHIAQRIHQLSSRKDAPFVAIDCGTLSKELAGSELFGHLKGAFTGALSDKKGKFEAAHSGTIFLDEIGNLSYEVQVKLLRVLQERVVQAIGSNQVTPIDVRVIAATNEDLRLNSSNKTFREDLYFRLNEFKIEVPALRDRGEDLLLFTDYFIEKSNVELNKHVKSFSDEIISVFKAYDWPGNVRELKNVVKRIVLLSKSEVPGLECLPAELTQMNLQNQQSQEGTNLKMIQENKEKQLIIETLIKTKYNKSQAANLLNIDRSTLYAKIKKYGIS</sequence>
<organism evidence="8 9">
    <name type="scientific">Brumimicrobium aurantiacum</name>
    <dbReference type="NCBI Taxonomy" id="1737063"/>
    <lineage>
        <taxon>Bacteria</taxon>
        <taxon>Pseudomonadati</taxon>
        <taxon>Bacteroidota</taxon>
        <taxon>Flavobacteriia</taxon>
        <taxon>Flavobacteriales</taxon>
        <taxon>Crocinitomicaceae</taxon>
        <taxon>Brumimicrobium</taxon>
    </lineage>
</organism>
<dbReference type="GO" id="GO:0043565">
    <property type="term" value="F:sequence-specific DNA binding"/>
    <property type="evidence" value="ECO:0007669"/>
    <property type="project" value="InterPro"/>
</dbReference>
<dbReference type="PROSITE" id="PS50110">
    <property type="entry name" value="RESPONSE_REGULATORY"/>
    <property type="match status" value="1"/>
</dbReference>
<protein>
    <submittedName>
        <fullName evidence="8">Sigma-54-dependent Fis family transcriptional regulator</fullName>
    </submittedName>
</protein>
<dbReference type="CDD" id="cd00156">
    <property type="entry name" value="REC"/>
    <property type="match status" value="1"/>
</dbReference>
<dbReference type="InterPro" id="IPR002078">
    <property type="entry name" value="Sigma_54_int"/>
</dbReference>
<evidence type="ECO:0000313" key="9">
    <source>
        <dbReference type="Proteomes" id="UP000257127"/>
    </source>
</evidence>
<feature type="domain" description="Sigma-54 factor interaction" evidence="6">
    <location>
        <begin position="151"/>
        <end position="380"/>
    </location>
</feature>
<dbReference type="Pfam" id="PF00158">
    <property type="entry name" value="Sigma54_activat"/>
    <property type="match status" value="1"/>
</dbReference>
<dbReference type="Gene3D" id="3.40.50.300">
    <property type="entry name" value="P-loop containing nucleotide triphosphate hydrolases"/>
    <property type="match status" value="1"/>
</dbReference>
<dbReference type="InterPro" id="IPR025944">
    <property type="entry name" value="Sigma_54_int_dom_CS"/>
</dbReference>
<dbReference type="Gene3D" id="1.10.10.60">
    <property type="entry name" value="Homeodomain-like"/>
    <property type="match status" value="1"/>
</dbReference>
<accession>A0A3E1EVX6</accession>
<evidence type="ECO:0000256" key="5">
    <source>
        <dbReference type="PROSITE-ProRule" id="PRU00169"/>
    </source>
</evidence>
<evidence type="ECO:0000259" key="6">
    <source>
        <dbReference type="PROSITE" id="PS50045"/>
    </source>
</evidence>
<dbReference type="GO" id="GO:0005524">
    <property type="term" value="F:ATP binding"/>
    <property type="evidence" value="ECO:0007669"/>
    <property type="project" value="UniProtKB-KW"/>
</dbReference>
<dbReference type="Pfam" id="PF00072">
    <property type="entry name" value="Response_reg"/>
    <property type="match status" value="1"/>
</dbReference>
<keyword evidence="4" id="KW-0804">Transcription</keyword>
<dbReference type="OrthoDB" id="5401077at2"/>
<reference evidence="8 9" key="1">
    <citation type="submission" date="2018-08" db="EMBL/GenBank/DDBJ databases">
        <title>The draft genome squence of Brumimicrobium sp. N62.</title>
        <authorList>
            <person name="Du Z.-J."/>
            <person name="Luo H.-R."/>
        </authorList>
    </citation>
    <scope>NUCLEOTIDE SEQUENCE [LARGE SCALE GENOMIC DNA]</scope>
    <source>
        <strain evidence="8 9">N62</strain>
    </source>
</reference>
<dbReference type="InterPro" id="IPR002197">
    <property type="entry name" value="HTH_Fis"/>
</dbReference>
<dbReference type="GO" id="GO:0006355">
    <property type="term" value="P:regulation of DNA-templated transcription"/>
    <property type="evidence" value="ECO:0007669"/>
    <property type="project" value="InterPro"/>
</dbReference>
<dbReference type="SMART" id="SM00382">
    <property type="entry name" value="AAA"/>
    <property type="match status" value="1"/>
</dbReference>
<keyword evidence="1" id="KW-0547">Nucleotide-binding</keyword>
<dbReference type="GO" id="GO:0000160">
    <property type="term" value="P:phosphorelay signal transduction system"/>
    <property type="evidence" value="ECO:0007669"/>
    <property type="project" value="InterPro"/>
</dbReference>
<dbReference type="FunFam" id="3.40.50.300:FF:000006">
    <property type="entry name" value="DNA-binding transcriptional regulator NtrC"/>
    <property type="match status" value="1"/>
</dbReference>
<evidence type="ECO:0000313" key="8">
    <source>
        <dbReference type="EMBL" id="RFC53709.1"/>
    </source>
</evidence>
<dbReference type="InterPro" id="IPR027417">
    <property type="entry name" value="P-loop_NTPase"/>
</dbReference>
<dbReference type="Pfam" id="PF02954">
    <property type="entry name" value="HTH_8"/>
    <property type="match status" value="1"/>
</dbReference>
<gene>
    <name evidence="8" type="ORF">DXU93_11305</name>
</gene>
<dbReference type="PROSITE" id="PS50045">
    <property type="entry name" value="SIGMA54_INTERACT_4"/>
    <property type="match status" value="1"/>
</dbReference>
<dbReference type="CDD" id="cd00009">
    <property type="entry name" value="AAA"/>
    <property type="match status" value="1"/>
</dbReference>
<dbReference type="Proteomes" id="UP000257127">
    <property type="component" value="Unassembled WGS sequence"/>
</dbReference>
<dbReference type="SUPFAM" id="SSF46689">
    <property type="entry name" value="Homeodomain-like"/>
    <property type="match status" value="1"/>
</dbReference>
<dbReference type="SUPFAM" id="SSF52540">
    <property type="entry name" value="P-loop containing nucleoside triphosphate hydrolases"/>
    <property type="match status" value="1"/>
</dbReference>